<keyword evidence="6" id="KW-1185">Reference proteome</keyword>
<dbReference type="InterPro" id="IPR013520">
    <property type="entry name" value="Ribonucl_H"/>
</dbReference>
<gene>
    <name evidence="5" type="ORF">IDSA_06240</name>
</gene>
<dbReference type="InterPro" id="IPR047201">
    <property type="entry name" value="ERI-1_3'hExo-like"/>
</dbReference>
<dbReference type="SMART" id="SM00479">
    <property type="entry name" value="EXOIII"/>
    <property type="match status" value="1"/>
</dbReference>
<evidence type="ECO:0000259" key="4">
    <source>
        <dbReference type="SMART" id="SM00479"/>
    </source>
</evidence>
<feature type="domain" description="Exonuclease" evidence="4">
    <location>
        <begin position="8"/>
        <end position="194"/>
    </location>
</feature>
<evidence type="ECO:0000313" key="5">
    <source>
        <dbReference type="EMBL" id="KFZ31077.1"/>
    </source>
</evidence>
<dbReference type="OrthoDB" id="4563729at2"/>
<dbReference type="Gene3D" id="3.30.420.10">
    <property type="entry name" value="Ribonuclease H-like superfamily/Ribonuclease H"/>
    <property type="match status" value="1"/>
</dbReference>
<dbReference type="GO" id="GO:0006259">
    <property type="term" value="P:DNA metabolic process"/>
    <property type="evidence" value="ECO:0007669"/>
    <property type="project" value="UniProtKB-ARBA"/>
</dbReference>
<dbReference type="Pfam" id="PF00929">
    <property type="entry name" value="RNase_T"/>
    <property type="match status" value="1"/>
</dbReference>
<dbReference type="InterPro" id="IPR051274">
    <property type="entry name" value="3-5_Exoribonuclease"/>
</dbReference>
<dbReference type="AlphaFoldDB" id="A0A094IVC5"/>
<dbReference type="PANTHER" id="PTHR23044">
    <property type="entry name" value="3'-5' EXONUCLEASE ERI1-RELATED"/>
    <property type="match status" value="1"/>
</dbReference>
<protein>
    <submittedName>
        <fullName evidence="5">Exonuclease</fullName>
    </submittedName>
</protein>
<dbReference type="PANTHER" id="PTHR23044:SF61">
    <property type="entry name" value="3'-5' EXORIBONUCLEASE 1-RELATED"/>
    <property type="match status" value="1"/>
</dbReference>
<evidence type="ECO:0000256" key="3">
    <source>
        <dbReference type="ARBA" id="ARBA00022839"/>
    </source>
</evidence>
<dbReference type="SUPFAM" id="SSF53098">
    <property type="entry name" value="Ribonuclease H-like"/>
    <property type="match status" value="1"/>
</dbReference>
<dbReference type="InterPro" id="IPR012337">
    <property type="entry name" value="RNaseH-like_sf"/>
</dbReference>
<sequence length="196" mass="22303">MPDTKPECILVVDLEATCWDHPLASTGEKQTVDDMEVIEFGCAMATPDGKVISSASFMVKPVVHPELSNFCKGLTGIDQEQVDAAPRYADAVAQLDRWLSEQPQPDLWCSWGNYDNRQLQAEEQRHQVAPAFMKLPHYNLKQVWCQSHHKPMRTSLRKALAFHNMEFKGRLHRGIDDAENIARLLPYVNWDLAETS</sequence>
<dbReference type="RefSeq" id="WP_034775126.1">
    <property type="nucleotide sequence ID" value="NZ_JPER01000002.1"/>
</dbReference>
<keyword evidence="3 5" id="KW-0269">Exonuclease</keyword>
<comment type="caution">
    <text evidence="5">The sequence shown here is derived from an EMBL/GenBank/DDBJ whole genome shotgun (WGS) entry which is preliminary data.</text>
</comment>
<dbReference type="InterPro" id="IPR036397">
    <property type="entry name" value="RNaseH_sf"/>
</dbReference>
<dbReference type="CDD" id="cd06133">
    <property type="entry name" value="ERI-1_3'hExo_like"/>
    <property type="match status" value="1"/>
</dbReference>
<dbReference type="GO" id="GO:0003676">
    <property type="term" value="F:nucleic acid binding"/>
    <property type="evidence" value="ECO:0007669"/>
    <property type="project" value="InterPro"/>
</dbReference>
<evidence type="ECO:0000313" key="6">
    <source>
        <dbReference type="Proteomes" id="UP000054363"/>
    </source>
</evidence>
<reference evidence="5 6" key="1">
    <citation type="submission" date="2014-06" db="EMBL/GenBank/DDBJ databases">
        <title>The draft genome sequence of Idiomarina salinarum ISL-52.</title>
        <authorList>
            <person name="Du J."/>
            <person name="Shao Z."/>
        </authorList>
    </citation>
    <scope>NUCLEOTIDE SEQUENCE [LARGE SCALE GENOMIC DNA]</scope>
    <source>
        <strain evidence="5 6">ISL-52</strain>
    </source>
</reference>
<accession>A0A094IVC5</accession>
<proteinExistence type="predicted"/>
<dbReference type="GO" id="GO:0000175">
    <property type="term" value="F:3'-5'-RNA exonuclease activity"/>
    <property type="evidence" value="ECO:0007669"/>
    <property type="project" value="InterPro"/>
</dbReference>
<keyword evidence="1" id="KW-0540">Nuclease</keyword>
<dbReference type="STRING" id="435908.IDSA_06240"/>
<keyword evidence="2" id="KW-0378">Hydrolase</keyword>
<dbReference type="EMBL" id="JPER01000002">
    <property type="protein sequence ID" value="KFZ31077.1"/>
    <property type="molecule type" value="Genomic_DNA"/>
</dbReference>
<organism evidence="5 6">
    <name type="scientific">Pseudidiomarina salinarum</name>
    <dbReference type="NCBI Taxonomy" id="435908"/>
    <lineage>
        <taxon>Bacteria</taxon>
        <taxon>Pseudomonadati</taxon>
        <taxon>Pseudomonadota</taxon>
        <taxon>Gammaproteobacteria</taxon>
        <taxon>Alteromonadales</taxon>
        <taxon>Idiomarinaceae</taxon>
        <taxon>Pseudidiomarina</taxon>
    </lineage>
</organism>
<dbReference type="Proteomes" id="UP000054363">
    <property type="component" value="Unassembled WGS sequence"/>
</dbReference>
<dbReference type="eggNOG" id="COG5018">
    <property type="taxonomic scope" value="Bacteria"/>
</dbReference>
<evidence type="ECO:0000256" key="2">
    <source>
        <dbReference type="ARBA" id="ARBA00022801"/>
    </source>
</evidence>
<name>A0A094IVC5_9GAMM</name>
<evidence type="ECO:0000256" key="1">
    <source>
        <dbReference type="ARBA" id="ARBA00022722"/>
    </source>
</evidence>